<evidence type="ECO:0000313" key="2">
    <source>
        <dbReference type="Proteomes" id="UP000192573"/>
    </source>
</evidence>
<accession>A0A1V8P4D6</accession>
<organism evidence="1 2">
    <name type="scientific">Citrobacter braakii</name>
    <dbReference type="NCBI Taxonomy" id="57706"/>
    <lineage>
        <taxon>Bacteria</taxon>
        <taxon>Pseudomonadati</taxon>
        <taxon>Pseudomonadota</taxon>
        <taxon>Gammaproteobacteria</taxon>
        <taxon>Enterobacterales</taxon>
        <taxon>Enterobacteriaceae</taxon>
        <taxon>Citrobacter</taxon>
        <taxon>Citrobacter freundii complex</taxon>
    </lineage>
</organism>
<proteinExistence type="predicted"/>
<evidence type="ECO:0008006" key="3">
    <source>
        <dbReference type="Google" id="ProtNLM"/>
    </source>
</evidence>
<comment type="caution">
    <text evidence="1">The sequence shown here is derived from an EMBL/GenBank/DDBJ whole genome shotgun (WGS) entry which is preliminary data.</text>
</comment>
<dbReference type="Proteomes" id="UP000192573">
    <property type="component" value="Unassembled WGS sequence"/>
</dbReference>
<name>A0A1V8P4D6_CITBR</name>
<protein>
    <recommendedName>
        <fullName evidence="3">DUF2570 domain-containing protein</fullName>
    </recommendedName>
</protein>
<sequence>MAGLKDELPLVAVVVAVICLVVGVWAERQQVKQLQADNATLTQQRDEARLILSNQQNTMQFFNTLGKAATDEKQRNTQHSETVREEIRPALAAEPAARVAVPAAAADRVRAAVSEIRTGAAGSASR</sequence>
<evidence type="ECO:0000313" key="1">
    <source>
        <dbReference type="EMBL" id="OQM43555.1"/>
    </source>
</evidence>
<dbReference type="EMBL" id="NAEW01000001">
    <property type="protein sequence ID" value="OQM43555.1"/>
    <property type="molecule type" value="Genomic_DNA"/>
</dbReference>
<dbReference type="AlphaFoldDB" id="A0A1V8P4D6"/>
<gene>
    <name evidence="1" type="ORF">BZK42_01310</name>
</gene>
<dbReference type="RefSeq" id="WP_080858619.1">
    <property type="nucleotide sequence ID" value="NZ_CP077405.1"/>
</dbReference>
<reference evidence="1 2" key="1">
    <citation type="submission" date="2017-03" db="EMBL/GenBank/DDBJ databases">
        <authorList>
            <person name="Afonso C.L."/>
            <person name="Miller P.J."/>
            <person name="Scott M.A."/>
            <person name="Spackman E."/>
            <person name="Goraichik I."/>
            <person name="Dimitrov K.M."/>
            <person name="Suarez D.L."/>
            <person name="Swayne D.E."/>
        </authorList>
    </citation>
    <scope>NUCLEOTIDE SEQUENCE [LARGE SCALE GENOMIC DNA]</scope>
    <source>
        <strain evidence="1 2">ATCC 51113</strain>
    </source>
</reference>